<dbReference type="RefSeq" id="XP_020053394.1">
    <property type="nucleotide sequence ID" value="XM_020205670.1"/>
</dbReference>
<dbReference type="VEuPathDB" id="FungiDB:ASPACDRAFT_80538"/>
<dbReference type="Proteomes" id="UP000184546">
    <property type="component" value="Unassembled WGS sequence"/>
</dbReference>
<proteinExistence type="predicted"/>
<organism evidence="2 3">
    <name type="scientific">Aspergillus aculeatus (strain ATCC 16872 / CBS 172.66 / WB 5094)</name>
    <dbReference type="NCBI Taxonomy" id="690307"/>
    <lineage>
        <taxon>Eukaryota</taxon>
        <taxon>Fungi</taxon>
        <taxon>Dikarya</taxon>
        <taxon>Ascomycota</taxon>
        <taxon>Pezizomycotina</taxon>
        <taxon>Eurotiomycetes</taxon>
        <taxon>Eurotiomycetidae</taxon>
        <taxon>Eurotiales</taxon>
        <taxon>Aspergillaceae</taxon>
        <taxon>Aspergillus</taxon>
        <taxon>Aspergillus subgen. Circumdati</taxon>
    </lineage>
</organism>
<reference evidence="3" key="1">
    <citation type="journal article" date="2017" name="Genome Biol.">
        <title>Comparative genomics reveals high biological diversity and specific adaptations in the industrially and medically important fungal genus Aspergillus.</title>
        <authorList>
            <person name="de Vries R.P."/>
            <person name="Riley R."/>
            <person name="Wiebenga A."/>
            <person name="Aguilar-Osorio G."/>
            <person name="Amillis S."/>
            <person name="Uchima C.A."/>
            <person name="Anderluh G."/>
            <person name="Asadollahi M."/>
            <person name="Askin M."/>
            <person name="Barry K."/>
            <person name="Battaglia E."/>
            <person name="Bayram O."/>
            <person name="Benocci T."/>
            <person name="Braus-Stromeyer S.A."/>
            <person name="Caldana C."/>
            <person name="Canovas D."/>
            <person name="Cerqueira G.C."/>
            <person name="Chen F."/>
            <person name="Chen W."/>
            <person name="Choi C."/>
            <person name="Clum A."/>
            <person name="Dos Santos R.A."/>
            <person name="Damasio A.R."/>
            <person name="Diallinas G."/>
            <person name="Emri T."/>
            <person name="Fekete E."/>
            <person name="Flipphi M."/>
            <person name="Freyberg S."/>
            <person name="Gallo A."/>
            <person name="Gournas C."/>
            <person name="Habgood R."/>
            <person name="Hainaut M."/>
            <person name="Harispe M.L."/>
            <person name="Henrissat B."/>
            <person name="Hilden K.S."/>
            <person name="Hope R."/>
            <person name="Hossain A."/>
            <person name="Karabika E."/>
            <person name="Karaffa L."/>
            <person name="Karanyi Z."/>
            <person name="Krasevec N."/>
            <person name="Kuo A."/>
            <person name="Kusch H."/>
            <person name="LaButti K."/>
            <person name="Lagendijk E.L."/>
            <person name="Lapidus A."/>
            <person name="Levasseur A."/>
            <person name="Lindquist E."/>
            <person name="Lipzen A."/>
            <person name="Logrieco A.F."/>
            <person name="MacCabe A."/>
            <person name="Maekelae M.R."/>
            <person name="Malavazi I."/>
            <person name="Melin P."/>
            <person name="Meyer V."/>
            <person name="Mielnichuk N."/>
            <person name="Miskei M."/>
            <person name="Molnar A.P."/>
            <person name="Mule G."/>
            <person name="Ngan C.Y."/>
            <person name="Orejas M."/>
            <person name="Orosz E."/>
            <person name="Ouedraogo J.P."/>
            <person name="Overkamp K.M."/>
            <person name="Park H.-S."/>
            <person name="Perrone G."/>
            <person name="Piumi F."/>
            <person name="Punt P.J."/>
            <person name="Ram A.F."/>
            <person name="Ramon A."/>
            <person name="Rauscher S."/>
            <person name="Record E."/>
            <person name="Riano-Pachon D.M."/>
            <person name="Robert V."/>
            <person name="Roehrig J."/>
            <person name="Ruller R."/>
            <person name="Salamov A."/>
            <person name="Salih N.S."/>
            <person name="Samson R.A."/>
            <person name="Sandor E."/>
            <person name="Sanguinetti M."/>
            <person name="Schuetze T."/>
            <person name="Sepcic K."/>
            <person name="Shelest E."/>
            <person name="Sherlock G."/>
            <person name="Sophianopoulou V."/>
            <person name="Squina F.M."/>
            <person name="Sun H."/>
            <person name="Susca A."/>
            <person name="Todd R.B."/>
            <person name="Tsang A."/>
            <person name="Unkles S.E."/>
            <person name="van de Wiele N."/>
            <person name="van Rossen-Uffink D."/>
            <person name="Oliveira J.V."/>
            <person name="Vesth T.C."/>
            <person name="Visser J."/>
            <person name="Yu J.-H."/>
            <person name="Zhou M."/>
            <person name="Andersen M.R."/>
            <person name="Archer D.B."/>
            <person name="Baker S.E."/>
            <person name="Benoit I."/>
            <person name="Brakhage A.A."/>
            <person name="Braus G.H."/>
            <person name="Fischer R."/>
            <person name="Frisvad J.C."/>
            <person name="Goldman G.H."/>
            <person name="Houbraken J."/>
            <person name="Oakley B."/>
            <person name="Pocsi I."/>
            <person name="Scazzocchio C."/>
            <person name="Seiboth B."/>
            <person name="vanKuyk P.A."/>
            <person name="Wortman J."/>
            <person name="Dyer P.S."/>
            <person name="Grigoriev I.V."/>
        </authorList>
    </citation>
    <scope>NUCLEOTIDE SEQUENCE [LARGE SCALE GENOMIC DNA]</scope>
    <source>
        <strain evidence="3">ATCC 16872 / CBS 172.66 / WB 5094</strain>
    </source>
</reference>
<feature type="non-terminal residue" evidence="2">
    <location>
        <position position="112"/>
    </location>
</feature>
<protein>
    <submittedName>
        <fullName evidence="2">Uncharacterized protein</fullName>
    </submittedName>
</protein>
<dbReference type="AlphaFoldDB" id="A0A1L9WLN2"/>
<accession>A0A1L9WLN2</accession>
<gene>
    <name evidence="2" type="ORF">ASPACDRAFT_80538</name>
</gene>
<feature type="compositionally biased region" description="Low complexity" evidence="1">
    <location>
        <begin position="79"/>
        <end position="96"/>
    </location>
</feature>
<evidence type="ECO:0000256" key="1">
    <source>
        <dbReference type="SAM" id="MobiDB-lite"/>
    </source>
</evidence>
<name>A0A1L9WLN2_ASPA1</name>
<feature type="region of interest" description="Disordered" evidence="1">
    <location>
        <begin position="74"/>
        <end position="112"/>
    </location>
</feature>
<dbReference type="EMBL" id="KV878983">
    <property type="protein sequence ID" value="OJJ97054.1"/>
    <property type="molecule type" value="Genomic_DNA"/>
</dbReference>
<evidence type="ECO:0000313" key="2">
    <source>
        <dbReference type="EMBL" id="OJJ97054.1"/>
    </source>
</evidence>
<dbReference type="GeneID" id="30979484"/>
<evidence type="ECO:0000313" key="3">
    <source>
        <dbReference type="Proteomes" id="UP000184546"/>
    </source>
</evidence>
<keyword evidence="3" id="KW-1185">Reference proteome</keyword>
<sequence length="112" mass="12321">MACLTALRHLRIALSGLYQLVVLVNSHGLLQSRRPNALAGKPNRWMSEVLLMHPNSAKDQLLAGSRSFQAEDRQVAYPSATTRSASSSRTISSWRACQSASESNGKCHPRFL</sequence>